<dbReference type="PANTHER" id="PTHR45663">
    <property type="entry name" value="GEO12009P1"/>
    <property type="match status" value="1"/>
</dbReference>
<dbReference type="AlphaFoldDB" id="A0A2M6WMZ5"/>
<evidence type="ECO:0000256" key="1">
    <source>
        <dbReference type="ARBA" id="ARBA00008987"/>
    </source>
</evidence>
<feature type="disulfide bond" description="Redox-active" evidence="9">
    <location>
        <begin position="31"/>
        <end position="34"/>
    </location>
</feature>
<dbReference type="GO" id="GO:0015035">
    <property type="term" value="F:protein-disulfide reductase activity"/>
    <property type="evidence" value="ECO:0007669"/>
    <property type="project" value="UniProtKB-UniRule"/>
</dbReference>
<reference evidence="12" key="1">
    <citation type="submission" date="2017-09" db="EMBL/GenBank/DDBJ databases">
        <title>Depth-based differentiation of microbial function through sediment-hosted aquifers and enrichment of novel symbionts in the deep terrestrial subsurface.</title>
        <authorList>
            <person name="Probst A.J."/>
            <person name="Ladd B."/>
            <person name="Jarett J.K."/>
            <person name="Geller-Mcgrath D.E."/>
            <person name="Sieber C.M.K."/>
            <person name="Emerson J.B."/>
            <person name="Anantharaman K."/>
            <person name="Thomas B.C."/>
            <person name="Malmstrom R."/>
            <person name="Stieglmeier M."/>
            <person name="Klingl A."/>
            <person name="Woyke T."/>
            <person name="Ryan C.M."/>
            <person name="Banfield J.F."/>
        </authorList>
    </citation>
    <scope>NUCLEOTIDE SEQUENCE [LARGE SCALE GENOMIC DNA]</scope>
</reference>
<protein>
    <recommendedName>
        <fullName evidence="6 7">Thioredoxin</fullName>
    </recommendedName>
</protein>
<sequence>MLEIILTDQNFEQEVLQAKQPVLVDFWAPWCGPCQMMGPVIEELARDLAGKAKVGKLNVDENQTTAEKYNVMSIPTIIIFKNGQIAEEMSGVQSKEALAEKLNALL</sequence>
<feature type="active site" description="Nucleophile" evidence="8">
    <location>
        <position position="34"/>
    </location>
</feature>
<keyword evidence="5 9" id="KW-0676">Redox-active center</keyword>
<evidence type="ECO:0000256" key="5">
    <source>
        <dbReference type="ARBA" id="ARBA00023284"/>
    </source>
</evidence>
<dbReference type="CDD" id="cd02947">
    <property type="entry name" value="TRX_family"/>
    <property type="match status" value="1"/>
</dbReference>
<feature type="site" description="Contributes to redox potential value" evidence="8">
    <location>
        <position position="32"/>
    </location>
</feature>
<dbReference type="PROSITE" id="PS51352">
    <property type="entry name" value="THIOREDOXIN_2"/>
    <property type="match status" value="1"/>
</dbReference>
<dbReference type="GO" id="GO:0005829">
    <property type="term" value="C:cytosol"/>
    <property type="evidence" value="ECO:0007669"/>
    <property type="project" value="TreeGrafter"/>
</dbReference>
<dbReference type="Gene3D" id="3.40.30.10">
    <property type="entry name" value="Glutaredoxin"/>
    <property type="match status" value="1"/>
</dbReference>
<dbReference type="PIRSF" id="PIRSF000077">
    <property type="entry name" value="Thioredoxin"/>
    <property type="match status" value="1"/>
</dbReference>
<dbReference type="InterPro" id="IPR005746">
    <property type="entry name" value="Thioredoxin"/>
</dbReference>
<evidence type="ECO:0000313" key="11">
    <source>
        <dbReference type="EMBL" id="PIT94165.1"/>
    </source>
</evidence>
<dbReference type="InterPro" id="IPR017937">
    <property type="entry name" value="Thioredoxin_CS"/>
</dbReference>
<dbReference type="NCBIfam" id="TIGR01068">
    <property type="entry name" value="thioredoxin"/>
    <property type="match status" value="1"/>
</dbReference>
<dbReference type="FunFam" id="3.40.30.10:FF:000001">
    <property type="entry name" value="Thioredoxin"/>
    <property type="match status" value="1"/>
</dbReference>
<feature type="site" description="Contributes to redox potential value" evidence="8">
    <location>
        <position position="33"/>
    </location>
</feature>
<gene>
    <name evidence="11" type="primary">trxA</name>
    <name evidence="11" type="ORF">COU00_00620</name>
</gene>
<proteinExistence type="inferred from homology"/>
<dbReference type="InterPro" id="IPR036249">
    <property type="entry name" value="Thioredoxin-like_sf"/>
</dbReference>
<dbReference type="PROSITE" id="PS00194">
    <property type="entry name" value="THIOREDOXIN_1"/>
    <property type="match status" value="1"/>
</dbReference>
<organism evidence="11 12">
    <name type="scientific">Candidatus Falkowbacteria bacterium CG10_big_fil_rev_8_21_14_0_10_43_11</name>
    <dbReference type="NCBI Taxonomy" id="1974568"/>
    <lineage>
        <taxon>Bacteria</taxon>
        <taxon>Candidatus Falkowiibacteriota</taxon>
    </lineage>
</organism>
<dbReference type="SUPFAM" id="SSF52833">
    <property type="entry name" value="Thioredoxin-like"/>
    <property type="match status" value="1"/>
</dbReference>
<feature type="active site" description="Nucleophile" evidence="8">
    <location>
        <position position="31"/>
    </location>
</feature>
<evidence type="ECO:0000256" key="6">
    <source>
        <dbReference type="NCBIfam" id="TIGR01068"/>
    </source>
</evidence>
<evidence type="ECO:0000256" key="7">
    <source>
        <dbReference type="PIRNR" id="PIRNR000077"/>
    </source>
</evidence>
<name>A0A2M6WMZ5_9BACT</name>
<dbReference type="PANTHER" id="PTHR45663:SF11">
    <property type="entry name" value="GEO12009P1"/>
    <property type="match status" value="1"/>
</dbReference>
<keyword evidence="3" id="KW-0249">Electron transport</keyword>
<dbReference type="GO" id="GO:0045454">
    <property type="term" value="P:cell redox homeostasis"/>
    <property type="evidence" value="ECO:0007669"/>
    <property type="project" value="TreeGrafter"/>
</dbReference>
<evidence type="ECO:0000256" key="3">
    <source>
        <dbReference type="ARBA" id="ARBA00022982"/>
    </source>
</evidence>
<evidence type="ECO:0000256" key="2">
    <source>
        <dbReference type="ARBA" id="ARBA00022448"/>
    </source>
</evidence>
<dbReference type="EMBL" id="PFAS01000006">
    <property type="protein sequence ID" value="PIT94165.1"/>
    <property type="molecule type" value="Genomic_DNA"/>
</dbReference>
<dbReference type="Pfam" id="PF00085">
    <property type="entry name" value="Thioredoxin"/>
    <property type="match status" value="1"/>
</dbReference>
<evidence type="ECO:0000256" key="8">
    <source>
        <dbReference type="PIRSR" id="PIRSR000077-1"/>
    </source>
</evidence>
<keyword evidence="2" id="KW-0813">Transport</keyword>
<evidence type="ECO:0000256" key="4">
    <source>
        <dbReference type="ARBA" id="ARBA00023157"/>
    </source>
</evidence>
<feature type="domain" description="Thioredoxin" evidence="10">
    <location>
        <begin position="1"/>
        <end position="106"/>
    </location>
</feature>
<dbReference type="InterPro" id="IPR013766">
    <property type="entry name" value="Thioredoxin_domain"/>
</dbReference>
<evidence type="ECO:0000313" key="12">
    <source>
        <dbReference type="Proteomes" id="UP000229335"/>
    </source>
</evidence>
<comment type="caution">
    <text evidence="11">The sequence shown here is derived from an EMBL/GenBank/DDBJ whole genome shotgun (WGS) entry which is preliminary data.</text>
</comment>
<feature type="site" description="Deprotonates C-terminal active site Cys" evidence="8">
    <location>
        <position position="25"/>
    </location>
</feature>
<keyword evidence="4 9" id="KW-1015">Disulfide bond</keyword>
<dbReference type="Proteomes" id="UP000229335">
    <property type="component" value="Unassembled WGS sequence"/>
</dbReference>
<comment type="similarity">
    <text evidence="1 7">Belongs to the thioredoxin family.</text>
</comment>
<accession>A0A2M6WMZ5</accession>
<evidence type="ECO:0000256" key="9">
    <source>
        <dbReference type="PIRSR" id="PIRSR000077-4"/>
    </source>
</evidence>
<dbReference type="PRINTS" id="PR00421">
    <property type="entry name" value="THIOREDOXIN"/>
</dbReference>
<evidence type="ECO:0000259" key="10">
    <source>
        <dbReference type="PROSITE" id="PS51352"/>
    </source>
</evidence>